<dbReference type="PRINTS" id="PR00038">
    <property type="entry name" value="HTHLUXR"/>
</dbReference>
<dbReference type="InterPro" id="IPR011006">
    <property type="entry name" value="CheY-like_superfamily"/>
</dbReference>
<dbReference type="InterPro" id="IPR058245">
    <property type="entry name" value="NreC/VraR/RcsB-like_REC"/>
</dbReference>
<dbReference type="CDD" id="cd06170">
    <property type="entry name" value="LuxR_C_like"/>
    <property type="match status" value="1"/>
</dbReference>
<dbReference type="PROSITE" id="PS50043">
    <property type="entry name" value="HTH_LUXR_2"/>
    <property type="match status" value="1"/>
</dbReference>
<dbReference type="GO" id="GO:0003677">
    <property type="term" value="F:DNA binding"/>
    <property type="evidence" value="ECO:0007669"/>
    <property type="project" value="UniProtKB-KW"/>
</dbReference>
<dbReference type="EMBL" id="RBIL01000001">
    <property type="protein sequence ID" value="RKQ93101.1"/>
    <property type="molecule type" value="Genomic_DNA"/>
</dbReference>
<accession>A0A660LJ96</accession>
<reference evidence="6 7" key="1">
    <citation type="submission" date="2018-10" db="EMBL/GenBank/DDBJ databases">
        <title>Genomic Encyclopedia of Archaeal and Bacterial Type Strains, Phase II (KMG-II): from individual species to whole genera.</title>
        <authorList>
            <person name="Goeker M."/>
        </authorList>
    </citation>
    <scope>NUCLEOTIDE SEQUENCE [LARGE SCALE GENOMIC DNA]</scope>
    <source>
        <strain evidence="6 7">DSM 14954</strain>
    </source>
</reference>
<dbReference type="InterPro" id="IPR001789">
    <property type="entry name" value="Sig_transdc_resp-reg_receiver"/>
</dbReference>
<dbReference type="InterPro" id="IPR039420">
    <property type="entry name" value="WalR-like"/>
</dbReference>
<dbReference type="InterPro" id="IPR016032">
    <property type="entry name" value="Sig_transdc_resp-reg_C-effctor"/>
</dbReference>
<gene>
    <name evidence="6" type="ORF">C8N24_2961</name>
</gene>
<dbReference type="SUPFAM" id="SSF46894">
    <property type="entry name" value="C-terminal effector domain of the bipartite response regulators"/>
    <property type="match status" value="1"/>
</dbReference>
<dbReference type="Pfam" id="PF00072">
    <property type="entry name" value="Response_reg"/>
    <property type="match status" value="1"/>
</dbReference>
<proteinExistence type="predicted"/>
<evidence type="ECO:0000259" key="4">
    <source>
        <dbReference type="PROSITE" id="PS50043"/>
    </source>
</evidence>
<evidence type="ECO:0000256" key="3">
    <source>
        <dbReference type="PROSITE-ProRule" id="PRU00169"/>
    </source>
</evidence>
<dbReference type="AlphaFoldDB" id="A0A660LJ96"/>
<evidence type="ECO:0000313" key="6">
    <source>
        <dbReference type="EMBL" id="RKQ93101.1"/>
    </source>
</evidence>
<dbReference type="CDD" id="cd17535">
    <property type="entry name" value="REC_NarL-like"/>
    <property type="match status" value="1"/>
</dbReference>
<keyword evidence="1 3" id="KW-0597">Phosphoprotein</keyword>
<dbReference type="SMART" id="SM00448">
    <property type="entry name" value="REC"/>
    <property type="match status" value="1"/>
</dbReference>
<organism evidence="6 7">
    <name type="scientific">Solirubrobacter pauli</name>
    <dbReference type="NCBI Taxonomy" id="166793"/>
    <lineage>
        <taxon>Bacteria</taxon>
        <taxon>Bacillati</taxon>
        <taxon>Actinomycetota</taxon>
        <taxon>Thermoleophilia</taxon>
        <taxon>Solirubrobacterales</taxon>
        <taxon>Solirubrobacteraceae</taxon>
        <taxon>Solirubrobacter</taxon>
    </lineage>
</organism>
<keyword evidence="2" id="KW-0238">DNA-binding</keyword>
<dbReference type="GO" id="GO:0006355">
    <property type="term" value="P:regulation of DNA-templated transcription"/>
    <property type="evidence" value="ECO:0007669"/>
    <property type="project" value="InterPro"/>
</dbReference>
<name>A0A660LJ96_9ACTN</name>
<dbReference type="SMART" id="SM00421">
    <property type="entry name" value="HTH_LUXR"/>
    <property type="match status" value="1"/>
</dbReference>
<comment type="caution">
    <text evidence="6">The sequence shown here is derived from an EMBL/GenBank/DDBJ whole genome shotgun (WGS) entry which is preliminary data.</text>
</comment>
<dbReference type="Pfam" id="PF00196">
    <property type="entry name" value="GerE"/>
    <property type="match status" value="1"/>
</dbReference>
<dbReference type="InterPro" id="IPR000792">
    <property type="entry name" value="Tscrpt_reg_LuxR_C"/>
</dbReference>
<dbReference type="PANTHER" id="PTHR43214:SF43">
    <property type="entry name" value="TWO-COMPONENT RESPONSE REGULATOR"/>
    <property type="match status" value="1"/>
</dbReference>
<evidence type="ECO:0000256" key="1">
    <source>
        <dbReference type="ARBA" id="ARBA00022553"/>
    </source>
</evidence>
<evidence type="ECO:0000259" key="5">
    <source>
        <dbReference type="PROSITE" id="PS50110"/>
    </source>
</evidence>
<dbReference type="PANTHER" id="PTHR43214">
    <property type="entry name" value="TWO-COMPONENT RESPONSE REGULATOR"/>
    <property type="match status" value="1"/>
</dbReference>
<evidence type="ECO:0000313" key="7">
    <source>
        <dbReference type="Proteomes" id="UP000278962"/>
    </source>
</evidence>
<protein>
    <submittedName>
        <fullName evidence="6">LuxR family two component transcriptional regulator</fullName>
    </submittedName>
</protein>
<feature type="domain" description="HTH luxR-type" evidence="4">
    <location>
        <begin position="140"/>
        <end position="205"/>
    </location>
</feature>
<dbReference type="SUPFAM" id="SSF52172">
    <property type="entry name" value="CheY-like"/>
    <property type="match status" value="1"/>
</dbReference>
<sequence>MSALSVPVVLVDDHRMVLLGLRTLFHNRPEVDVVAVAHDADEAIEACRTQQPRVAVVDVSLDGSNADGFELCRRLRAELPEVEVVFYTGMDDIGIAERAFASGAQGIVSKGDSAGDLLRAVLLASRGRTYTSPVFAAQADGRDFEELSPKQLTALRLLAAGLERKQIAERMNIGEETVKSHLSEVRRKLGARTSAQAVAIGLINSLFDYGE</sequence>
<evidence type="ECO:0000256" key="2">
    <source>
        <dbReference type="ARBA" id="ARBA00023125"/>
    </source>
</evidence>
<dbReference type="Proteomes" id="UP000278962">
    <property type="component" value="Unassembled WGS sequence"/>
</dbReference>
<dbReference type="GO" id="GO:0000160">
    <property type="term" value="P:phosphorelay signal transduction system"/>
    <property type="evidence" value="ECO:0007669"/>
    <property type="project" value="InterPro"/>
</dbReference>
<dbReference type="Gene3D" id="3.40.50.2300">
    <property type="match status" value="1"/>
</dbReference>
<feature type="modified residue" description="4-aspartylphosphate" evidence="3">
    <location>
        <position position="58"/>
    </location>
</feature>
<keyword evidence="7" id="KW-1185">Reference proteome</keyword>
<feature type="domain" description="Response regulatory" evidence="5">
    <location>
        <begin position="7"/>
        <end position="125"/>
    </location>
</feature>
<dbReference type="PROSITE" id="PS50110">
    <property type="entry name" value="RESPONSE_REGULATORY"/>
    <property type="match status" value="1"/>
</dbReference>